<dbReference type="Proteomes" id="UP000053647">
    <property type="component" value="Unassembled WGS sequence"/>
</dbReference>
<proteinExistence type="predicted"/>
<feature type="region of interest" description="Disordered" evidence="1">
    <location>
        <begin position="1"/>
        <end position="21"/>
    </location>
</feature>
<organism evidence="3 4">
    <name type="scientific">Paxillus involutus ATCC 200175</name>
    <dbReference type="NCBI Taxonomy" id="664439"/>
    <lineage>
        <taxon>Eukaryota</taxon>
        <taxon>Fungi</taxon>
        <taxon>Dikarya</taxon>
        <taxon>Basidiomycota</taxon>
        <taxon>Agaricomycotina</taxon>
        <taxon>Agaricomycetes</taxon>
        <taxon>Agaricomycetidae</taxon>
        <taxon>Boletales</taxon>
        <taxon>Paxilineae</taxon>
        <taxon>Paxillaceae</taxon>
        <taxon>Paxillus</taxon>
    </lineage>
</organism>
<evidence type="ECO:0000313" key="4">
    <source>
        <dbReference type="Proteomes" id="UP000053647"/>
    </source>
</evidence>
<evidence type="ECO:0000313" key="2">
    <source>
        <dbReference type="EMBL" id="KIJ07380.1"/>
    </source>
</evidence>
<dbReference type="HOGENOM" id="CLU_2146664_0_0_1"/>
<name>A0A0C9TU42_PAXIN</name>
<gene>
    <name evidence="3" type="ORF">PAXINDRAFT_84644</name>
    <name evidence="2" type="ORF">PAXINDRAFT_90492</name>
</gene>
<reference evidence="3 4" key="1">
    <citation type="submission" date="2014-06" db="EMBL/GenBank/DDBJ databases">
        <authorList>
            <consortium name="DOE Joint Genome Institute"/>
            <person name="Kuo A."/>
            <person name="Kohler A."/>
            <person name="Nagy L.G."/>
            <person name="Floudas D."/>
            <person name="Copeland A."/>
            <person name="Barry K.W."/>
            <person name="Cichocki N."/>
            <person name="Veneault-Fourrey C."/>
            <person name="LaButti K."/>
            <person name="Lindquist E.A."/>
            <person name="Lipzen A."/>
            <person name="Lundell T."/>
            <person name="Morin E."/>
            <person name="Murat C."/>
            <person name="Sun H."/>
            <person name="Tunlid A."/>
            <person name="Henrissat B."/>
            <person name="Grigoriev I.V."/>
            <person name="Hibbett D.S."/>
            <person name="Martin F."/>
            <person name="Nordberg H.P."/>
            <person name="Cantor M.N."/>
            <person name="Hua S.X."/>
        </authorList>
    </citation>
    <scope>NUCLEOTIDE SEQUENCE [LARGE SCALE GENOMIC DNA]</scope>
    <source>
        <strain evidence="3 4">ATCC 200175</strain>
    </source>
</reference>
<evidence type="ECO:0000256" key="1">
    <source>
        <dbReference type="SAM" id="MobiDB-lite"/>
    </source>
</evidence>
<dbReference type="OrthoDB" id="2737573at2759"/>
<sequence>MPNPRIESQDPRLPADTPKVSVSDTDELKAAIKSFTDTMRAMAWSIYRWPIGRRTCTSHARILPVDSRRRRPASPRGHRYQLTHAPTLMDIVGAEKYPGWINYVHTDDVVSR</sequence>
<reference evidence="3" key="3">
    <citation type="submission" date="2015-02" db="EMBL/GenBank/DDBJ databases">
        <title>Evolutionary Origins and Diversification of the Mycorrhizal Mutualists.</title>
        <authorList>
            <consortium name="DOE Joint Genome Institute"/>
            <consortium name="Mycorrhizal Genomics Consortium"/>
            <person name="Kohler A."/>
            <person name="Kuo A."/>
            <person name="Nagy L.G."/>
            <person name="Floudas D."/>
            <person name="Copeland A."/>
            <person name="Barry K.W."/>
            <person name="Cichocki N."/>
            <person name="Veneault-Fourrey C."/>
            <person name="LaButti K."/>
            <person name="Lindquist E.A."/>
            <person name="Lipzen A."/>
            <person name="Lundell T."/>
            <person name="Morin E."/>
            <person name="Murat C."/>
            <person name="Riley R."/>
            <person name="Ohm R."/>
            <person name="Sun H."/>
            <person name="Tunlid A."/>
            <person name="Henrissat B."/>
            <person name="Grigoriev I.V."/>
            <person name="Hibbett D.S."/>
            <person name="Martin F."/>
        </authorList>
    </citation>
    <scope>NUCLEOTIDE SEQUENCE</scope>
    <source>
        <strain evidence="3 4">ATCC 200175</strain>
    </source>
</reference>
<accession>A0A0C9TU42</accession>
<evidence type="ECO:0000313" key="3">
    <source>
        <dbReference type="EMBL" id="KIJ11332.1"/>
    </source>
</evidence>
<reference evidence="4" key="2">
    <citation type="submission" date="2015-01" db="EMBL/GenBank/DDBJ databases">
        <title>Evolutionary Origins and Diversification of the Mycorrhizal Mutualists.</title>
        <authorList>
            <consortium name="DOE Joint Genome Institute"/>
            <consortium name="Mycorrhizal Genomics Consortium"/>
            <person name="Kohler A."/>
            <person name="Kuo A."/>
            <person name="Nagy L.G."/>
            <person name="Floudas D."/>
            <person name="Copeland A."/>
            <person name="Barry K.W."/>
            <person name="Cichocki N."/>
            <person name="Veneault-Fourrey C."/>
            <person name="LaButti K."/>
            <person name="Lindquist E.A."/>
            <person name="Lipzen A."/>
            <person name="Lundell T."/>
            <person name="Morin E."/>
            <person name="Murat C."/>
            <person name="Riley R."/>
            <person name="Ohm R."/>
            <person name="Sun H."/>
            <person name="Tunlid A."/>
            <person name="Henrissat B."/>
            <person name="Grigoriev I.V."/>
            <person name="Hibbett D.S."/>
            <person name="Martin F."/>
        </authorList>
    </citation>
    <scope>NUCLEOTIDE SEQUENCE [LARGE SCALE GENOMIC DNA]</scope>
    <source>
        <strain evidence="2 4">ATCC 200175</strain>
    </source>
</reference>
<dbReference type="EMBL" id="KN819912">
    <property type="protein sequence ID" value="KIJ07380.1"/>
    <property type="molecule type" value="Genomic_DNA"/>
</dbReference>
<keyword evidence="4" id="KW-1185">Reference proteome</keyword>
<dbReference type="EMBL" id="KN819381">
    <property type="protein sequence ID" value="KIJ11332.1"/>
    <property type="molecule type" value="Genomic_DNA"/>
</dbReference>
<protein>
    <submittedName>
        <fullName evidence="3">Uncharacterized protein</fullName>
    </submittedName>
</protein>
<dbReference type="AlphaFoldDB" id="A0A0C9TU42"/>